<geneLocation type="plasmid" evidence="1 2">
    <name>pRphaN771e</name>
</geneLocation>
<name>A0ABN4QUN6_9HYPH</name>
<dbReference type="EMBL" id="CP013573">
    <property type="protein sequence ID" value="ANL89181.1"/>
    <property type="molecule type" value="Genomic_DNA"/>
</dbReference>
<accession>A0ABN4QUN6</accession>
<keyword evidence="2" id="KW-1185">Reference proteome</keyword>
<reference evidence="1 2" key="1">
    <citation type="submission" date="2015-11" db="EMBL/GenBank/DDBJ databases">
        <title>The limits of bacterial species coexistence and the symbiotic plasmid transference in sympatric Rhizobium populations.</title>
        <authorList>
            <person name="Perez-Carrascal O.M."/>
            <person name="VanInsberghe D."/>
            <person name="Juarez S."/>
            <person name="Polz M.F."/>
            <person name="Vinuesa P."/>
            <person name="Gonzalez V."/>
        </authorList>
    </citation>
    <scope>NUCLEOTIDE SEQUENCE [LARGE SCALE GENOMIC DNA]</scope>
    <source>
        <strain evidence="1 2">N771</strain>
        <plasmid evidence="1 2">pRphaN771e</plasmid>
    </source>
</reference>
<protein>
    <recommendedName>
        <fullName evidence="3">SCP2 domain-containing protein</fullName>
    </recommendedName>
</protein>
<dbReference type="RefSeq" id="WP_037146944.1">
    <property type="nucleotide sequence ID" value="NZ_CP013523.1"/>
</dbReference>
<sequence length="138" mass="15137">MDGKLQQGSAGWFEMVGQSMCEAALQARLAPDLNLTFVERYTDGTDLPGDRVQGIRFDIIDGRPSFRMGVCRDEPGDITIEITAAAARTLNLLHSGNPDYRTALEGSLSSGSMRVYGDARRLGTWLETVHDSIVERTT</sequence>
<proteinExistence type="predicted"/>
<evidence type="ECO:0000313" key="1">
    <source>
        <dbReference type="EMBL" id="ANL89181.1"/>
    </source>
</evidence>
<gene>
    <name evidence="1" type="ORF">AMC81_PE00938</name>
</gene>
<dbReference type="Proteomes" id="UP000078551">
    <property type="component" value="Plasmid pRphaN771e"/>
</dbReference>
<keyword evidence="1" id="KW-0614">Plasmid</keyword>
<evidence type="ECO:0000313" key="2">
    <source>
        <dbReference type="Proteomes" id="UP000078551"/>
    </source>
</evidence>
<evidence type="ECO:0008006" key="3">
    <source>
        <dbReference type="Google" id="ProtNLM"/>
    </source>
</evidence>
<organism evidence="1 2">
    <name type="scientific">Rhizobium phaseoli</name>
    <dbReference type="NCBI Taxonomy" id="396"/>
    <lineage>
        <taxon>Bacteria</taxon>
        <taxon>Pseudomonadati</taxon>
        <taxon>Pseudomonadota</taxon>
        <taxon>Alphaproteobacteria</taxon>
        <taxon>Hyphomicrobiales</taxon>
        <taxon>Rhizobiaceae</taxon>
        <taxon>Rhizobium/Agrobacterium group</taxon>
        <taxon>Rhizobium</taxon>
    </lineage>
</organism>